<sequence>RATRGVEELPEVVEELPEVIEELPEVVEELPEVVEELPEVIEELPEAVEELPEVVEELPDVIEGLPEMVEELPEVIEELPEMVEELPEVIEAMPEVVEEMAEEVVEEVPEFVSAESLQEEARLITEEERASDEYVSLEPTLESLPSGEFADELVSEAEYVSSEGEYVSSPEFVSDEDEEYASEEYASEESEEYASEEDEEYASEEDEEYASEEDREYASEEGVEDLVTSMEAPEAVAAPEVVEKVVAPNVLVPGAVVDPTSAVSASAMQEQDLPRLVWGDVPPVTPPTPPVAAKEPVIFLDGFGRPVVPEITPWDELNLPHIEFLEDPELGLIRLDAKLDEFGRPLAPDMAPPEEGAMAVKPVVKPAIKAAVEQAVERAVPAAAPPLPTAPGMDLVEAGRGAERPEDRARIDLTAPDLATQYDRVTLSKAPGVQTGLGDVSGLDVIDMVVGPDFDLSTLDIEEGRRRPSAVVAPELETVAGGERGRAKEGGLDGLESAAGVQVGRKGGDAAFRLKGPGELDLEVDGLRRFGKATPFKPLEAPKGREVPTLKEREEEAAKKPETEEARRTKWKESLPKQKVEAEPEAEAARRRVPGGIRPKLERKETGDIVPGRKIVVRGPPVYQGQHRFGYRPDAAETVPSLRPGLRPEATEETPEQRDLEHTRVVEREAPGGAAVITRKPISIPDAFKYKPGGFGWEAKLSKAAKPETTGPKRFGFGFGPRGPVTELPQRKKEEAEVESRGRRISVQHGALPDAAGPQRVDLRPSGRVRPGAAGPRPDVAVQRPDFEKALFQKRPAKAPPGPGFRPVTPAEELSPEEDLSSEMLSSRRAASPRAASPRAPSERSPSEEEEPSSPSEETVSEEVISEEIDEDGNVQTRTYKTHVRRKKPPRPRRRRPPRTTAEEEEVEMVSTEESYESEDAETGKKVRKKRRVHRPIKKVIQDLYGDWERMAGQFGRGKDRQRRRRHGEREAQEDADWGDYLGDQGTAGTAGRRRPGRPGARGEGAEGEEGGGDFWKGFGFGGPERPGDRRRRRPGAPAEEEEEEESLGSEVGSEVASDEVVVAPDGTRRRRRPRRRRADAGPGGPGGGDWEAMYGAGGGGGGKAGEFGWGRMRKVKGADLNLQKQLGRYLPTTSAFSKWSQWRRGKEEDKRKKKKKEPKRDSTELIPIIKLPENPRPAPPKSPPDIASLRLEGDVAKRRRKQAAKKAGVEAGAMDFWSSQYGAEAAPAVTSELAKVRLKRRKHPEERHRRHAGAAEAAAGAAQPDWLAFLKVPEPAV</sequence>
<feature type="compositionally biased region" description="Gly residues" evidence="1">
    <location>
        <begin position="1082"/>
        <end position="1109"/>
    </location>
</feature>
<protein>
    <submittedName>
        <fullName evidence="2">Uncharacterized protein</fullName>
    </submittedName>
</protein>
<feature type="region of interest" description="Disordered" evidence="1">
    <location>
        <begin position="1241"/>
        <end position="1260"/>
    </location>
</feature>
<feature type="compositionally biased region" description="Basic residues" evidence="1">
    <location>
        <begin position="1069"/>
        <end position="1078"/>
    </location>
</feature>
<evidence type="ECO:0000313" key="3">
    <source>
        <dbReference type="Proteomes" id="UP000019763"/>
    </source>
</evidence>
<dbReference type="SUPFAM" id="SSF58104">
    <property type="entry name" value="Methyl-accepting chemotaxis protein (MCP) signaling domain"/>
    <property type="match status" value="1"/>
</dbReference>
<feature type="compositionally biased region" description="Basic residues" evidence="1">
    <location>
        <begin position="880"/>
        <end position="898"/>
    </location>
</feature>
<feature type="non-terminal residue" evidence="2">
    <location>
        <position position="1278"/>
    </location>
</feature>
<evidence type="ECO:0000313" key="2">
    <source>
        <dbReference type="EMBL" id="EZG55080.1"/>
    </source>
</evidence>
<feature type="compositionally biased region" description="Basic and acidic residues" evidence="1">
    <location>
        <begin position="540"/>
        <end position="590"/>
    </location>
</feature>
<dbReference type="Proteomes" id="UP000019763">
    <property type="component" value="Unassembled WGS sequence"/>
</dbReference>
<reference evidence="2" key="1">
    <citation type="submission" date="2013-12" db="EMBL/GenBank/DDBJ databases">
        <authorList>
            <person name="Omoto C.K."/>
            <person name="Sibley D."/>
            <person name="Venepally P."/>
            <person name="Hadjithomas M."/>
            <person name="Karamycheva S."/>
            <person name="Brunk B."/>
            <person name="Roos D."/>
            <person name="Caler E."/>
            <person name="Lorenzi H."/>
        </authorList>
    </citation>
    <scope>NUCLEOTIDE SEQUENCE</scope>
</reference>
<dbReference type="GeneID" id="22914214"/>
<proteinExistence type="predicted"/>
<feature type="compositionally biased region" description="Low complexity" evidence="1">
    <location>
        <begin position="822"/>
        <end position="840"/>
    </location>
</feature>
<feature type="compositionally biased region" description="Basic residues" evidence="1">
    <location>
        <begin position="1241"/>
        <end position="1253"/>
    </location>
</feature>
<feature type="compositionally biased region" description="Acidic residues" evidence="1">
    <location>
        <begin position="859"/>
        <end position="873"/>
    </location>
</feature>
<feature type="region of interest" description="Disordered" evidence="1">
    <location>
        <begin position="706"/>
        <end position="932"/>
    </location>
</feature>
<organism evidence="2 3">
    <name type="scientific">Gregarina niphandrodes</name>
    <name type="common">Septate eugregarine</name>
    <dbReference type="NCBI Taxonomy" id="110365"/>
    <lineage>
        <taxon>Eukaryota</taxon>
        <taxon>Sar</taxon>
        <taxon>Alveolata</taxon>
        <taxon>Apicomplexa</taxon>
        <taxon>Conoidasida</taxon>
        <taxon>Gregarinasina</taxon>
        <taxon>Eugregarinorida</taxon>
        <taxon>Gregarinidae</taxon>
        <taxon>Gregarina</taxon>
    </lineage>
</organism>
<feature type="region of interest" description="Disordered" evidence="1">
    <location>
        <begin position="160"/>
        <end position="226"/>
    </location>
</feature>
<feature type="region of interest" description="Disordered" evidence="1">
    <location>
        <begin position="534"/>
        <end position="590"/>
    </location>
</feature>
<dbReference type="VEuPathDB" id="CryptoDB:GNI_118590"/>
<feature type="non-terminal residue" evidence="2">
    <location>
        <position position="1"/>
    </location>
</feature>
<gene>
    <name evidence="2" type="ORF">GNI_118590</name>
</gene>
<name>A0A023B2L4_GRENI</name>
<feature type="region of interest" description="Disordered" evidence="1">
    <location>
        <begin position="636"/>
        <end position="660"/>
    </location>
</feature>
<feature type="region of interest" description="Disordered" evidence="1">
    <location>
        <begin position="944"/>
        <end position="1109"/>
    </location>
</feature>
<dbReference type="RefSeq" id="XP_011131793.1">
    <property type="nucleotide sequence ID" value="XM_011133491.1"/>
</dbReference>
<keyword evidence="3" id="KW-1185">Reference proteome</keyword>
<dbReference type="EMBL" id="AFNH02000881">
    <property type="protein sequence ID" value="EZG55080.1"/>
    <property type="molecule type" value="Genomic_DNA"/>
</dbReference>
<feature type="region of interest" description="Disordered" evidence="1">
    <location>
        <begin position="1134"/>
        <end position="1192"/>
    </location>
</feature>
<accession>A0A023B2L4</accession>
<dbReference type="Gene3D" id="1.10.287.950">
    <property type="entry name" value="Methyl-accepting chemotaxis protein"/>
    <property type="match status" value="1"/>
</dbReference>
<feature type="compositionally biased region" description="Pro residues" evidence="1">
    <location>
        <begin position="1175"/>
        <end position="1184"/>
    </location>
</feature>
<feature type="compositionally biased region" description="Acidic residues" evidence="1">
    <location>
        <begin position="1039"/>
        <end position="1048"/>
    </location>
</feature>
<feature type="compositionally biased region" description="Gly residues" evidence="1">
    <location>
        <begin position="1013"/>
        <end position="1025"/>
    </location>
</feature>
<dbReference type="AlphaFoldDB" id="A0A023B2L4"/>
<comment type="caution">
    <text evidence="2">The sequence shown here is derived from an EMBL/GenBank/DDBJ whole genome shotgun (WGS) entry which is preliminary data.</text>
</comment>
<evidence type="ECO:0000256" key="1">
    <source>
        <dbReference type="SAM" id="MobiDB-lite"/>
    </source>
</evidence>
<feature type="compositionally biased region" description="Basic and acidic residues" evidence="1">
    <location>
        <begin position="729"/>
        <end position="742"/>
    </location>
</feature>
<feature type="compositionally biased region" description="Low complexity" evidence="1">
    <location>
        <begin position="160"/>
        <end position="171"/>
    </location>
</feature>
<feature type="compositionally biased region" description="Acidic residues" evidence="1">
    <location>
        <begin position="173"/>
        <end position="224"/>
    </location>
</feature>